<dbReference type="AlphaFoldDB" id="A0A914Q753"/>
<evidence type="ECO:0000256" key="1">
    <source>
        <dbReference type="SAM" id="MobiDB-lite"/>
    </source>
</evidence>
<feature type="region of interest" description="Disordered" evidence="1">
    <location>
        <begin position="81"/>
        <end position="106"/>
    </location>
</feature>
<evidence type="ECO:0000313" key="2">
    <source>
        <dbReference type="Proteomes" id="UP000887578"/>
    </source>
</evidence>
<feature type="compositionally biased region" description="Polar residues" evidence="1">
    <location>
        <begin position="89"/>
        <end position="106"/>
    </location>
</feature>
<proteinExistence type="predicted"/>
<feature type="compositionally biased region" description="Acidic residues" evidence="1">
    <location>
        <begin position="1"/>
        <end position="21"/>
    </location>
</feature>
<name>A0A914Q753_9BILA</name>
<accession>A0A914Q753</accession>
<protein>
    <submittedName>
        <fullName evidence="3">Uncharacterized protein</fullName>
    </submittedName>
</protein>
<sequence length="106" mass="11543">MDYLEDVSYEEFMSDGSECESESSTNLSSSSSLEHVAASDACDNHGNESEHDFDEIDTLDIDTNADVDSNSSLNEAESLFVVPEVKPTDPQTSSIVKPSSDITHVY</sequence>
<reference evidence="3" key="1">
    <citation type="submission" date="2022-11" db="UniProtKB">
        <authorList>
            <consortium name="WormBaseParasite"/>
        </authorList>
    </citation>
    <scope>IDENTIFICATION</scope>
</reference>
<dbReference type="Proteomes" id="UP000887578">
    <property type="component" value="Unplaced"/>
</dbReference>
<keyword evidence="2" id="KW-1185">Reference proteome</keyword>
<evidence type="ECO:0000313" key="3">
    <source>
        <dbReference type="WBParaSite" id="PDA_v2.g27245.t1"/>
    </source>
</evidence>
<feature type="compositionally biased region" description="Low complexity" evidence="1">
    <location>
        <begin position="22"/>
        <end position="34"/>
    </location>
</feature>
<feature type="region of interest" description="Disordered" evidence="1">
    <location>
        <begin position="1"/>
        <end position="53"/>
    </location>
</feature>
<organism evidence="2 3">
    <name type="scientific">Panagrolaimus davidi</name>
    <dbReference type="NCBI Taxonomy" id="227884"/>
    <lineage>
        <taxon>Eukaryota</taxon>
        <taxon>Metazoa</taxon>
        <taxon>Ecdysozoa</taxon>
        <taxon>Nematoda</taxon>
        <taxon>Chromadorea</taxon>
        <taxon>Rhabditida</taxon>
        <taxon>Tylenchina</taxon>
        <taxon>Panagrolaimomorpha</taxon>
        <taxon>Panagrolaimoidea</taxon>
        <taxon>Panagrolaimidae</taxon>
        <taxon>Panagrolaimus</taxon>
    </lineage>
</organism>
<dbReference type="WBParaSite" id="PDA_v2.g27245.t1">
    <property type="protein sequence ID" value="PDA_v2.g27245.t1"/>
    <property type="gene ID" value="PDA_v2.g27245"/>
</dbReference>